<dbReference type="Proteomes" id="UP000078200">
    <property type="component" value="Unassembled WGS sequence"/>
</dbReference>
<dbReference type="STRING" id="7395.A0A1A9UDM4"/>
<evidence type="ECO:0000313" key="1">
    <source>
        <dbReference type="EnsemblMetazoa" id="GAUT000997-PA"/>
    </source>
</evidence>
<accession>A0A1A9UDM4</accession>
<name>A0A1A9UDM4_GLOAU</name>
<proteinExistence type="predicted"/>
<keyword evidence="2" id="KW-1185">Reference proteome</keyword>
<dbReference type="VEuPathDB" id="VectorBase:GAUT000997"/>
<organism evidence="1 2">
    <name type="scientific">Glossina austeni</name>
    <name type="common">Savannah tsetse fly</name>
    <dbReference type="NCBI Taxonomy" id="7395"/>
    <lineage>
        <taxon>Eukaryota</taxon>
        <taxon>Metazoa</taxon>
        <taxon>Ecdysozoa</taxon>
        <taxon>Arthropoda</taxon>
        <taxon>Hexapoda</taxon>
        <taxon>Insecta</taxon>
        <taxon>Pterygota</taxon>
        <taxon>Neoptera</taxon>
        <taxon>Endopterygota</taxon>
        <taxon>Diptera</taxon>
        <taxon>Brachycera</taxon>
        <taxon>Muscomorpha</taxon>
        <taxon>Hippoboscoidea</taxon>
        <taxon>Glossinidae</taxon>
        <taxon>Glossina</taxon>
    </lineage>
</organism>
<reference evidence="1" key="1">
    <citation type="submission" date="2020-05" db="UniProtKB">
        <authorList>
            <consortium name="EnsemblMetazoa"/>
        </authorList>
    </citation>
    <scope>IDENTIFICATION</scope>
    <source>
        <strain evidence="1">TTRI</strain>
    </source>
</reference>
<sequence>MDENMNLVPKVPKSAYKKRMQRKAKLQKNICEKNSIRRSDSRPYVRTSIANFDKVTPSQKLTSCNELLSEGEFHIADADLIECCNKLKQMTKEENNIDAPEGARGDKTKKKTIVDIIFGDFSTTPFNSPTASPEKNLERSPLFILREKPKHCYSRKEKVKSNLEEKFKAALDGKNDKHLLNDSISESKLL</sequence>
<protein>
    <submittedName>
        <fullName evidence="1">Uncharacterized protein</fullName>
    </submittedName>
</protein>
<dbReference type="AlphaFoldDB" id="A0A1A9UDM4"/>
<evidence type="ECO:0000313" key="2">
    <source>
        <dbReference type="Proteomes" id="UP000078200"/>
    </source>
</evidence>
<dbReference type="EnsemblMetazoa" id="GAUT000997-RA">
    <property type="protein sequence ID" value="GAUT000997-PA"/>
    <property type="gene ID" value="GAUT000997"/>
</dbReference>